<accession>A0A921R320</accession>
<organism evidence="1 2">
    <name type="scientific">Sorghum bicolor</name>
    <name type="common">Sorghum</name>
    <name type="synonym">Sorghum vulgare</name>
    <dbReference type="NCBI Taxonomy" id="4558"/>
    <lineage>
        <taxon>Eukaryota</taxon>
        <taxon>Viridiplantae</taxon>
        <taxon>Streptophyta</taxon>
        <taxon>Embryophyta</taxon>
        <taxon>Tracheophyta</taxon>
        <taxon>Spermatophyta</taxon>
        <taxon>Magnoliopsida</taxon>
        <taxon>Liliopsida</taxon>
        <taxon>Poales</taxon>
        <taxon>Poaceae</taxon>
        <taxon>PACMAD clade</taxon>
        <taxon>Panicoideae</taxon>
        <taxon>Andropogonodae</taxon>
        <taxon>Andropogoneae</taxon>
        <taxon>Sorghinae</taxon>
        <taxon>Sorghum</taxon>
    </lineage>
</organism>
<gene>
    <name evidence="1" type="ORF">BDA96_04G157400</name>
</gene>
<proteinExistence type="predicted"/>
<comment type="caution">
    <text evidence="1">The sequence shown here is derived from an EMBL/GenBank/DDBJ whole genome shotgun (WGS) entry which is preliminary data.</text>
</comment>
<evidence type="ECO:0000313" key="1">
    <source>
        <dbReference type="EMBL" id="KAG0533033.1"/>
    </source>
</evidence>
<sequence length="52" mass="5899">MALWVEPYELAGTFLLFLPNVWPSRLNPFQPSKPLNQTHGKGFELGLGLLIF</sequence>
<dbReference type="Proteomes" id="UP000807115">
    <property type="component" value="Chromosome 4"/>
</dbReference>
<reference evidence="1" key="1">
    <citation type="journal article" date="2019" name="BMC Genomics">
        <title>A new reference genome for Sorghum bicolor reveals high levels of sequence similarity between sweet and grain genotypes: implications for the genetics of sugar metabolism.</title>
        <authorList>
            <person name="Cooper E.A."/>
            <person name="Brenton Z.W."/>
            <person name="Flinn B.S."/>
            <person name="Jenkins J."/>
            <person name="Shu S."/>
            <person name="Flowers D."/>
            <person name="Luo F."/>
            <person name="Wang Y."/>
            <person name="Xia P."/>
            <person name="Barry K."/>
            <person name="Daum C."/>
            <person name="Lipzen A."/>
            <person name="Yoshinaga Y."/>
            <person name="Schmutz J."/>
            <person name="Saski C."/>
            <person name="Vermerris W."/>
            <person name="Kresovich S."/>
        </authorList>
    </citation>
    <scope>NUCLEOTIDE SEQUENCE</scope>
</reference>
<reference evidence="1" key="2">
    <citation type="submission" date="2020-10" db="EMBL/GenBank/DDBJ databases">
        <authorList>
            <person name="Cooper E.A."/>
            <person name="Brenton Z.W."/>
            <person name="Flinn B.S."/>
            <person name="Jenkins J."/>
            <person name="Shu S."/>
            <person name="Flowers D."/>
            <person name="Luo F."/>
            <person name="Wang Y."/>
            <person name="Xia P."/>
            <person name="Barry K."/>
            <person name="Daum C."/>
            <person name="Lipzen A."/>
            <person name="Yoshinaga Y."/>
            <person name="Schmutz J."/>
            <person name="Saski C."/>
            <person name="Vermerris W."/>
            <person name="Kresovich S."/>
        </authorList>
    </citation>
    <scope>NUCLEOTIDE SEQUENCE</scope>
</reference>
<dbReference type="EMBL" id="CM027683">
    <property type="protein sequence ID" value="KAG0533033.1"/>
    <property type="molecule type" value="Genomic_DNA"/>
</dbReference>
<dbReference type="AlphaFoldDB" id="A0A921R320"/>
<evidence type="ECO:0000313" key="2">
    <source>
        <dbReference type="Proteomes" id="UP000807115"/>
    </source>
</evidence>
<protein>
    <submittedName>
        <fullName evidence="1">Uncharacterized protein</fullName>
    </submittedName>
</protein>
<name>A0A921R320_SORBI</name>